<evidence type="ECO:0000313" key="2">
    <source>
        <dbReference type="EnsemblMetazoa" id="OVOC11152.1"/>
    </source>
</evidence>
<evidence type="ECO:0000313" key="3">
    <source>
        <dbReference type="Proteomes" id="UP000024404"/>
    </source>
</evidence>
<protein>
    <submittedName>
        <fullName evidence="2">Uncharacterized protein</fullName>
    </submittedName>
</protein>
<accession>A0A8R1XSI4</accession>
<proteinExistence type="predicted"/>
<sequence>MKEELSDKFETIETFHFDVSYSLGNMKSLTSMNSLSDDDNNDGNDDDDDDDDVDVDVDDVDDVDDAVKVYKRWISIYSNEHNSFWHILRYINGMTGTMLWLVQSNHILLAGSD</sequence>
<feature type="compositionally biased region" description="Acidic residues" evidence="1">
    <location>
        <begin position="36"/>
        <end position="57"/>
    </location>
</feature>
<dbReference type="EnsemblMetazoa" id="OVOC11152.1">
    <property type="protein sequence ID" value="OVOC11152.1"/>
    <property type="gene ID" value="WBGene00247961"/>
</dbReference>
<name>A0A8R1XSI4_ONCVO</name>
<dbReference type="Proteomes" id="UP000024404">
    <property type="component" value="Unassembled WGS sequence"/>
</dbReference>
<organism evidence="2 3">
    <name type="scientific">Onchocerca volvulus</name>
    <dbReference type="NCBI Taxonomy" id="6282"/>
    <lineage>
        <taxon>Eukaryota</taxon>
        <taxon>Metazoa</taxon>
        <taxon>Ecdysozoa</taxon>
        <taxon>Nematoda</taxon>
        <taxon>Chromadorea</taxon>
        <taxon>Rhabditida</taxon>
        <taxon>Spirurina</taxon>
        <taxon>Spiruromorpha</taxon>
        <taxon>Filarioidea</taxon>
        <taxon>Onchocercidae</taxon>
        <taxon>Onchocerca</taxon>
    </lineage>
</organism>
<feature type="region of interest" description="Disordered" evidence="1">
    <location>
        <begin position="32"/>
        <end position="57"/>
    </location>
</feature>
<reference evidence="2" key="2">
    <citation type="submission" date="2022-06" db="UniProtKB">
        <authorList>
            <consortium name="EnsemblMetazoa"/>
        </authorList>
    </citation>
    <scope>IDENTIFICATION</scope>
</reference>
<evidence type="ECO:0000256" key="1">
    <source>
        <dbReference type="SAM" id="MobiDB-lite"/>
    </source>
</evidence>
<dbReference type="AlphaFoldDB" id="A0A8R1XSI4"/>
<keyword evidence="3" id="KW-1185">Reference proteome</keyword>
<reference evidence="3" key="1">
    <citation type="submission" date="2013-10" db="EMBL/GenBank/DDBJ databases">
        <title>Genome sequencing of Onchocerca volvulus.</title>
        <authorList>
            <person name="Cotton J."/>
            <person name="Tsai J."/>
            <person name="Stanley E."/>
            <person name="Tracey A."/>
            <person name="Holroyd N."/>
            <person name="Lustigman S."/>
            <person name="Berriman M."/>
        </authorList>
    </citation>
    <scope>NUCLEOTIDE SEQUENCE</scope>
</reference>
<dbReference type="EMBL" id="CMVM020000346">
    <property type="status" value="NOT_ANNOTATED_CDS"/>
    <property type="molecule type" value="Genomic_DNA"/>
</dbReference>